<dbReference type="PROSITE" id="PS51278">
    <property type="entry name" value="GATASE_TYPE_2"/>
    <property type="match status" value="1"/>
</dbReference>
<dbReference type="Proteomes" id="UP000663525">
    <property type="component" value="Chromosome"/>
</dbReference>
<dbReference type="FunFam" id="3.20.20.70:FF:000031">
    <property type="entry name" value="Glutamate synthase 1 [NADH]"/>
    <property type="match status" value="1"/>
</dbReference>
<reference evidence="19" key="1">
    <citation type="submission" date="2020-11" db="EMBL/GenBank/DDBJ databases">
        <title>Carbohydrate-dependent, anaerobic sulfur respiration: A novel catabolism in halophilic archaea.</title>
        <authorList>
            <person name="Sorokin D.Y."/>
            <person name="Messina E."/>
            <person name="Smedile F."/>
            <person name="La Cono V."/>
            <person name="Hallsworth J.E."/>
            <person name="Yakimov M.M."/>
        </authorList>
    </citation>
    <scope>NUCLEOTIDE SEQUENCE</scope>
    <source>
        <strain evidence="19">HSR12-1</strain>
    </source>
</reference>
<gene>
    <name evidence="19" type="primary">gltB</name>
    <name evidence="19" type="ORF">HSR121_1478</name>
</gene>
<keyword evidence="13" id="KW-0411">Iron-sulfur</keyword>
<evidence type="ECO:0000256" key="13">
    <source>
        <dbReference type="ARBA" id="ARBA00023014"/>
    </source>
</evidence>
<dbReference type="InterPro" id="IPR002932">
    <property type="entry name" value="Glu_synthdom"/>
</dbReference>
<comment type="cofactor">
    <cofactor evidence="1">
        <name>FMN</name>
        <dbReference type="ChEBI" id="CHEBI:58210"/>
    </cofactor>
</comment>
<evidence type="ECO:0000256" key="3">
    <source>
        <dbReference type="ARBA" id="ARBA00001974"/>
    </source>
</evidence>
<keyword evidence="9" id="KW-0274">FAD</keyword>
<dbReference type="InterPro" id="IPR050711">
    <property type="entry name" value="ET-N_metabolism_enzyme"/>
</dbReference>
<evidence type="ECO:0000256" key="14">
    <source>
        <dbReference type="ARBA" id="ARBA00023164"/>
    </source>
</evidence>
<dbReference type="GO" id="GO:0019676">
    <property type="term" value="P:ammonia assimilation cycle"/>
    <property type="evidence" value="ECO:0007669"/>
    <property type="project" value="TreeGrafter"/>
</dbReference>
<evidence type="ECO:0000256" key="2">
    <source>
        <dbReference type="ARBA" id="ARBA00001927"/>
    </source>
</evidence>
<evidence type="ECO:0000256" key="1">
    <source>
        <dbReference type="ARBA" id="ARBA00001917"/>
    </source>
</evidence>
<feature type="region of interest" description="Disordered" evidence="17">
    <location>
        <begin position="271"/>
        <end position="294"/>
    </location>
</feature>
<evidence type="ECO:0000256" key="15">
    <source>
        <dbReference type="ARBA" id="ARBA00023291"/>
    </source>
</evidence>
<keyword evidence="6" id="KW-0285">Flavoprotein</keyword>
<evidence type="ECO:0000313" key="20">
    <source>
        <dbReference type="Proteomes" id="UP000663525"/>
    </source>
</evidence>
<keyword evidence="11" id="KW-0560">Oxidoreductase</keyword>
<dbReference type="Pfam" id="PF01493">
    <property type="entry name" value="GXGXG"/>
    <property type="match status" value="1"/>
</dbReference>
<comment type="pathway">
    <text evidence="16">Amino-acid biosynthesis.</text>
</comment>
<evidence type="ECO:0000256" key="11">
    <source>
        <dbReference type="ARBA" id="ARBA00023002"/>
    </source>
</evidence>
<feature type="compositionally biased region" description="Low complexity" evidence="17">
    <location>
        <begin position="1514"/>
        <end position="1524"/>
    </location>
</feature>
<proteinExistence type="inferred from homology"/>
<dbReference type="FunFam" id="2.160.20.60:FF:000001">
    <property type="entry name" value="Glutamate synthase, large subunit"/>
    <property type="match status" value="1"/>
</dbReference>
<evidence type="ECO:0000313" key="19">
    <source>
        <dbReference type="EMBL" id="QSG05821.1"/>
    </source>
</evidence>
<dbReference type="GO" id="GO:0051538">
    <property type="term" value="F:3 iron, 4 sulfur cluster binding"/>
    <property type="evidence" value="ECO:0007669"/>
    <property type="project" value="UniProtKB-KW"/>
</dbReference>
<evidence type="ECO:0000256" key="5">
    <source>
        <dbReference type="ARBA" id="ARBA00022605"/>
    </source>
</evidence>
<evidence type="ECO:0000256" key="16">
    <source>
        <dbReference type="ARBA" id="ARBA00029440"/>
    </source>
</evidence>
<comment type="cofactor">
    <cofactor evidence="3">
        <name>FAD</name>
        <dbReference type="ChEBI" id="CHEBI:57692"/>
    </cofactor>
</comment>
<dbReference type="InterPro" id="IPR017932">
    <property type="entry name" value="GATase_2_dom"/>
</dbReference>
<dbReference type="InterPro" id="IPR036485">
    <property type="entry name" value="Glu_synth_asu_C_sf"/>
</dbReference>
<evidence type="ECO:0000256" key="12">
    <source>
        <dbReference type="ARBA" id="ARBA00023004"/>
    </source>
</evidence>
<dbReference type="EMBL" id="CP064787">
    <property type="protein sequence ID" value="QSG05821.1"/>
    <property type="molecule type" value="Genomic_DNA"/>
</dbReference>
<dbReference type="Pfam" id="PF00310">
    <property type="entry name" value="GATase_2"/>
    <property type="match status" value="1"/>
</dbReference>
<evidence type="ECO:0000256" key="9">
    <source>
        <dbReference type="ARBA" id="ARBA00022827"/>
    </source>
</evidence>
<name>A0A897MZX4_9EURY</name>
<dbReference type="GO" id="GO:0015930">
    <property type="term" value="F:glutamate synthase activity"/>
    <property type="evidence" value="ECO:0007669"/>
    <property type="project" value="InterPro"/>
</dbReference>
<dbReference type="Gene3D" id="2.160.20.60">
    <property type="entry name" value="Glutamate synthase, alpha subunit, C-terminal domain"/>
    <property type="match status" value="1"/>
</dbReference>
<dbReference type="PANTHER" id="PTHR11938">
    <property type="entry name" value="FAD NADPH DEHYDROGENASE/OXIDOREDUCTASE"/>
    <property type="match status" value="1"/>
</dbReference>
<keyword evidence="15" id="KW-0003">3Fe-4S</keyword>
<dbReference type="GO" id="GO:0006537">
    <property type="term" value="P:glutamate biosynthetic process"/>
    <property type="evidence" value="ECO:0007669"/>
    <property type="project" value="UniProtKB-KW"/>
</dbReference>
<keyword evidence="12" id="KW-0408">Iron</keyword>
<organism evidence="19 20">
    <name type="scientific">Halapricum desulfuricans</name>
    <dbReference type="NCBI Taxonomy" id="2841257"/>
    <lineage>
        <taxon>Archaea</taxon>
        <taxon>Methanobacteriati</taxon>
        <taxon>Methanobacteriota</taxon>
        <taxon>Stenosarchaea group</taxon>
        <taxon>Halobacteria</taxon>
        <taxon>Halobacteriales</taxon>
        <taxon>Haloarculaceae</taxon>
        <taxon>Halapricum</taxon>
    </lineage>
</organism>
<dbReference type="GO" id="GO:0046872">
    <property type="term" value="F:metal ion binding"/>
    <property type="evidence" value="ECO:0007669"/>
    <property type="project" value="UniProtKB-KW"/>
</dbReference>
<dbReference type="CDD" id="cd00982">
    <property type="entry name" value="gltB_C"/>
    <property type="match status" value="1"/>
</dbReference>
<comment type="similarity">
    <text evidence="4">Belongs to the glutamate synthase family.</text>
</comment>
<keyword evidence="8" id="KW-0479">Metal-binding</keyword>
<feature type="region of interest" description="Disordered" evidence="17">
    <location>
        <begin position="1502"/>
        <end position="1524"/>
    </location>
</feature>
<dbReference type="InterPro" id="IPR006982">
    <property type="entry name" value="Glu_synth_centr_N"/>
</dbReference>
<dbReference type="CDD" id="cd00713">
    <property type="entry name" value="GltS"/>
    <property type="match status" value="1"/>
</dbReference>
<keyword evidence="7" id="KW-0288">FMN</keyword>
<feature type="domain" description="Glutamine amidotransferase type-2" evidence="18">
    <location>
        <begin position="25"/>
        <end position="432"/>
    </location>
</feature>
<dbReference type="PANTHER" id="PTHR11938:SF133">
    <property type="entry name" value="GLUTAMATE SYNTHASE (NADH)"/>
    <property type="match status" value="1"/>
</dbReference>
<keyword evidence="14" id="KW-0314">Glutamate biosynthesis</keyword>
<evidence type="ECO:0000256" key="10">
    <source>
        <dbReference type="ARBA" id="ARBA00022962"/>
    </source>
</evidence>
<evidence type="ECO:0000259" key="18">
    <source>
        <dbReference type="PROSITE" id="PS51278"/>
    </source>
</evidence>
<dbReference type="SUPFAM" id="SSF69336">
    <property type="entry name" value="Alpha subunit of glutamate synthase, C-terminal domain"/>
    <property type="match status" value="1"/>
</dbReference>
<protein>
    <submittedName>
        <fullName evidence="19">Glutamate synthase</fullName>
    </submittedName>
</protein>
<dbReference type="NCBIfam" id="NF008730">
    <property type="entry name" value="PRK11750.1"/>
    <property type="match status" value="1"/>
</dbReference>
<keyword evidence="5" id="KW-0028">Amino-acid biosynthesis</keyword>
<accession>A0A897MZX4</accession>
<dbReference type="InterPro" id="IPR029055">
    <property type="entry name" value="Ntn_hydrolases_N"/>
</dbReference>
<dbReference type="InterPro" id="IPR013785">
    <property type="entry name" value="Aldolase_TIM"/>
</dbReference>
<evidence type="ECO:0000256" key="4">
    <source>
        <dbReference type="ARBA" id="ARBA00009716"/>
    </source>
</evidence>
<dbReference type="SUPFAM" id="SSF51395">
    <property type="entry name" value="FMN-linked oxidoreductases"/>
    <property type="match status" value="1"/>
</dbReference>
<dbReference type="SUPFAM" id="SSF56235">
    <property type="entry name" value="N-terminal nucleophile aminohydrolases (Ntn hydrolases)"/>
    <property type="match status" value="1"/>
</dbReference>
<sequence>MQIMDTIDREENKRLYDRSGQKANCGVGITLDLSGDRSHGIIEDGLDLLENLDHRGARGAEPNTGDGAGILIQKPHGFFTDEVDGLGGFDSYGVGVVFLPRGESSEQLRALIEDTADQEGFEVVAWRSVPTDNTSLGETAVATEPDVEQFFVEPQADLEPGEIDSGLYVLRRVIENRVEAEQPAGSERFYVCSLDRRKVVYKGLLTNAQVREYYPDLSDERVVSRLAFVHSRFSTNTLGAWELAHPYRNIIHNGEINTLRGNLNWMQARESELESPEFESAEPHSANTSGDEPRAIDKLKPITDEDQSDTAVVDNVLELLVESGRSMPHALRMLVPEAWEQNDQLDADREDWYRYHSTINEPWDGPALIAYTDGYSVGAVLDRNGLRPCRYVVTEDDRLVMASETGALEVQEDNVVHKDRLQPGQLFYADPEEGGVVSDEEIFDRLTDEKYGRWLEANEVRLEDLDGGPESTPTYVDGDITAYQRAFGYTLDHVEHLVEPMAEDGKDPVGAMGNDTPLSVLSSRNKTLFTYFKQLFAQVSNPPIDYIREETVTSLEQHVGHQRNLLGETPAHCRQLYLESPVLTREQQAKVADIDENGIEAKTIDVTYQKGRDLETAVDEIREEAVAAVEDGYELLVLSDRNTGPDRVPIPSLLATGGIHHHLVREGLRTRTGLVVESGQPCAVHHFATLVGYGADAVTPYLAYETIEDLVHEGIVDSDAGEALAQYRHAIEDGIQKVMAKMGISTLESYKGAQIFEAVGLDSDFVAEYFRGTENRTEGIGIEELEHDLLERHEYGFDTRISGSLHLEQGGELNWRRDGEFHQWNPNTIGKLQDAAQNDDYDAYREFASMINDQAERLQTLRGLLEFDTQSRESIPIEEVQPVEEITQRFFTGSMSFGSLSKEAHETLAAGMNRVGGFAGTGEGGEQVERFGTERECANKQVASGRFGVTSYYLANAEMLEIKMAQGSKPGEGGHLPGEKVNEIIADTRSTTPGVPLISPPPHHDIYSIEDLAQLIHDLKCSNPEAGVHVKLVSEAGVGIIAAGVSKGKADSVLISGAAGGTGASPKTSIKNAGLPWELGLAEAQQVLVENGLRSRIKVRVDGGMKTGRDVLVGALLGAEAYGFGTAPLITCGCLMLRQCHNNTCSVGVATQDEQLRERFPGDPEYVANYMRHMAQEVREYLAELGFESIEEAIGRVDLLEQKDVEHPKAKHVDLSELLWEPEGDDLQKTTEQDHGLEAKLDQDLLEAAEPAIEDGESVHVDLRAGNEDRTLGAMLSSEISKHHGEDGLPEDTVSIDVEGTGGQSFGAFLTNGITMHLEGDANDYCGKGLSGGKLIVETPDDASYEADENVLIGNVALYGATSGEAYVNGQAGERFAVRNSGVKTVVEGVGDHGCEYMTGGIAVVLGETGKNFGAGMSGGEAYVLDESGDFAENVNKDMVSLEPIEDERDVQMIRRMIENHVRYTGSEKGQEILEDFEEYLETFVKVMPDAYAEVVEEHLEAGEDIRVSPPAPTTAASPTEGDD</sequence>
<dbReference type="Gene3D" id="3.20.20.70">
    <property type="entry name" value="Aldolase class I"/>
    <property type="match status" value="2"/>
</dbReference>
<dbReference type="CDD" id="cd02808">
    <property type="entry name" value="GltS_FMN"/>
    <property type="match status" value="1"/>
</dbReference>
<dbReference type="Pfam" id="PF01645">
    <property type="entry name" value="Glu_synthase"/>
    <property type="match status" value="1"/>
</dbReference>
<dbReference type="Pfam" id="PF04898">
    <property type="entry name" value="Glu_syn_central"/>
    <property type="match status" value="1"/>
</dbReference>
<dbReference type="FunFam" id="3.60.20.10:FF:000001">
    <property type="entry name" value="Glutamate synthase, large subunit"/>
    <property type="match status" value="1"/>
</dbReference>
<dbReference type="Gene3D" id="3.60.20.10">
    <property type="entry name" value="Glutamine Phosphoribosylpyrophosphate, subunit 1, domain 1"/>
    <property type="match status" value="1"/>
</dbReference>
<keyword evidence="10" id="KW-0315">Glutamine amidotransferase</keyword>
<evidence type="ECO:0000256" key="8">
    <source>
        <dbReference type="ARBA" id="ARBA00022723"/>
    </source>
</evidence>
<evidence type="ECO:0000256" key="6">
    <source>
        <dbReference type="ARBA" id="ARBA00022630"/>
    </source>
</evidence>
<evidence type="ECO:0000256" key="7">
    <source>
        <dbReference type="ARBA" id="ARBA00022643"/>
    </source>
</evidence>
<evidence type="ECO:0000256" key="17">
    <source>
        <dbReference type="SAM" id="MobiDB-lite"/>
    </source>
</evidence>
<dbReference type="InterPro" id="IPR002489">
    <property type="entry name" value="Glu_synth_asu_C"/>
</dbReference>
<comment type="cofactor">
    <cofactor evidence="2">
        <name>[3Fe-4S] cluster</name>
        <dbReference type="ChEBI" id="CHEBI:21137"/>
    </cofactor>
</comment>